<keyword evidence="1" id="KW-0732">Signal</keyword>
<evidence type="ECO:0000313" key="2">
    <source>
        <dbReference type="EMBL" id="CDQ04218.1"/>
    </source>
</evidence>
<dbReference type="OMA" id="IRACMIS"/>
<name>A0A0J9Y8K1_BRUMA</name>
<proteinExistence type="predicted"/>
<dbReference type="WBParaSite" id="Bm3417.1">
    <property type="protein sequence ID" value="Bm3417.1"/>
    <property type="gene ID" value="WBGene00223678"/>
</dbReference>
<evidence type="ECO:0000313" key="6">
    <source>
        <dbReference type="WormBase" id="Bm3417"/>
    </source>
</evidence>
<dbReference type="FunCoup" id="A0A0J9Y8K1">
    <property type="interactions" value="121"/>
</dbReference>
<reference evidence="3" key="3">
    <citation type="submission" date="2019-04" db="EMBL/GenBank/DDBJ databases">
        <authorList>
            <person name="Howe K."/>
            <person name="Paulini M."/>
            <person name="Williams G."/>
        </authorList>
    </citation>
    <scope>NUCLEOTIDE SEQUENCE [LARGE SCALE GENOMIC DNA]</scope>
    <source>
        <strain evidence="3">FR3</strain>
    </source>
</reference>
<evidence type="ECO:0000313" key="4">
    <source>
        <dbReference type="Proteomes" id="UP000006672"/>
    </source>
</evidence>
<accession>A0A4E9FSK7</accession>
<dbReference type="KEGG" id="bmy:BM_BM3417"/>
<feature type="chain" id="PRO_5023940993" evidence="1">
    <location>
        <begin position="20"/>
        <end position="104"/>
    </location>
</feature>
<dbReference type="WormBase" id="Bm3417">
    <property type="protein sequence ID" value="BM24433"/>
    <property type="gene ID" value="WBGene00223678"/>
</dbReference>
<dbReference type="EMBL" id="CAAKNF010000195">
    <property type="protein sequence ID" value="VIO99582.1"/>
    <property type="molecule type" value="Genomic_DNA"/>
</dbReference>
<dbReference type="GeneID" id="66059689"/>
<dbReference type="AlphaFoldDB" id="A0A0J9Y8K1"/>
<evidence type="ECO:0000313" key="3">
    <source>
        <dbReference type="EMBL" id="VIO99582.1"/>
    </source>
</evidence>
<dbReference type="RefSeq" id="XP_042938539.1">
    <property type="nucleotide sequence ID" value="XM_043082605.1"/>
</dbReference>
<evidence type="ECO:0000313" key="5">
    <source>
        <dbReference type="WBParaSite" id="Bm3417.1"/>
    </source>
</evidence>
<organism evidence="2">
    <name type="scientific">Brugia malayi</name>
    <name type="common">Filarial nematode worm</name>
    <dbReference type="NCBI Taxonomy" id="6279"/>
    <lineage>
        <taxon>Eukaryota</taxon>
        <taxon>Metazoa</taxon>
        <taxon>Ecdysozoa</taxon>
        <taxon>Nematoda</taxon>
        <taxon>Chromadorea</taxon>
        <taxon>Rhabditida</taxon>
        <taxon>Spirurina</taxon>
        <taxon>Spiruromorpha</taxon>
        <taxon>Filarioidea</taxon>
        <taxon>Onchocercidae</taxon>
        <taxon>Brugia</taxon>
    </lineage>
</organism>
<keyword evidence="4" id="KW-1185">Reference proteome</keyword>
<reference evidence="2" key="2">
    <citation type="submission" date="2012-12" db="EMBL/GenBank/DDBJ databases">
        <authorList>
            <person name="Gao Y.W."/>
            <person name="Fan S.T."/>
            <person name="Sun H.T."/>
            <person name="Wang Z."/>
            <person name="Gao X.L."/>
            <person name="Li Y.G."/>
            <person name="Wang T.C."/>
            <person name="Zhang K."/>
            <person name="Xu W.W."/>
            <person name="Yu Z.J."/>
            <person name="Xia X.Z."/>
        </authorList>
    </citation>
    <scope>NUCLEOTIDE SEQUENCE</scope>
    <source>
        <strain evidence="2">FR3</strain>
    </source>
</reference>
<dbReference type="OrthoDB" id="5773246at2759"/>
<feature type="signal peptide" evidence="1">
    <location>
        <begin position="1"/>
        <end position="19"/>
    </location>
</feature>
<gene>
    <name evidence="2 5 6" type="ORF">Bm3417</name>
    <name evidence="3" type="ORF">BM_BM3417</name>
    <name evidence="2" type="ORF">BM_Bm3417</name>
</gene>
<dbReference type="CTD" id="66059689"/>
<evidence type="ECO:0000256" key="1">
    <source>
        <dbReference type="SAM" id="SignalP"/>
    </source>
</evidence>
<sequence length="104" mass="11562">MQIHFLLILMALLMTNLLAFTELGFDTSTSACSVKQKGKSICQCCKRTCWYDIANAATNNLGHIPGEKDEQEALDTLHLIHLCMLLKCGNICPKIPRSLPKLTI</sequence>
<reference evidence="2 4" key="1">
    <citation type="journal article" date="2007" name="Science">
        <title>Draft genome of the filarial nematode parasite Brugia malayi.</title>
        <authorList>
            <person name="Ghedin E."/>
            <person name="Wang S."/>
            <person name="Spiro D."/>
            <person name="Caler E."/>
            <person name="Zhao Q."/>
            <person name="Crabtree J."/>
            <person name="Allen J.E."/>
            <person name="Delcher A.L."/>
            <person name="Guiliano D.B."/>
            <person name="Miranda-Saavedra D."/>
            <person name="Angiuoli S.V."/>
            <person name="Creasy T."/>
            <person name="Amedeo P."/>
            <person name="Haas B."/>
            <person name="El-Sayed N.M."/>
            <person name="Wortman J.R."/>
            <person name="Feldblyum T."/>
            <person name="Tallon L."/>
            <person name="Schatz M."/>
            <person name="Shumway M."/>
            <person name="Koo H."/>
            <person name="Salzberg S.L."/>
            <person name="Schobel S."/>
            <person name="Pertea M."/>
            <person name="Pop M."/>
            <person name="White O."/>
            <person name="Barton G.J."/>
            <person name="Carlow C.K."/>
            <person name="Crawford M.J."/>
            <person name="Daub J."/>
            <person name="Dimmic M.W."/>
            <person name="Estes C.F."/>
            <person name="Foster J.M."/>
            <person name="Ganatra M."/>
            <person name="Gregory W.F."/>
            <person name="Johnson N.M."/>
            <person name="Jin J."/>
            <person name="Komuniecki R."/>
            <person name="Korf I."/>
            <person name="Kumar S."/>
            <person name="Laney S."/>
            <person name="Li B.W."/>
            <person name="Li W."/>
            <person name="Lindblom T.H."/>
            <person name="Lustigman S."/>
            <person name="Ma D."/>
            <person name="Maina C.V."/>
            <person name="Martin D.M."/>
            <person name="McCarter J.P."/>
            <person name="McReynolds L."/>
            <person name="Mitreva M."/>
            <person name="Nutman T.B."/>
            <person name="Parkinson J."/>
            <person name="Peregrin-Alvarez J.M."/>
            <person name="Poole C."/>
            <person name="Ren Q."/>
            <person name="Saunders L."/>
            <person name="Sluder A.E."/>
            <person name="Smith K."/>
            <person name="Stanke M."/>
            <person name="Unnasch T.R."/>
            <person name="Ware J."/>
            <person name="Wei A.D."/>
            <person name="Weil G."/>
            <person name="Williams D.J."/>
            <person name="Zhang Y."/>
            <person name="Williams S.A."/>
            <person name="Fraser-Liggett C."/>
            <person name="Slatko B."/>
            <person name="Blaxter M.L."/>
            <person name="Scott A.L."/>
        </authorList>
    </citation>
    <scope>NUCLEOTIDE SEQUENCE</scope>
    <source>
        <strain evidence="2 4">FR3</strain>
    </source>
</reference>
<dbReference type="EMBL" id="LN854721">
    <property type="protein sequence ID" value="CDQ04218.1"/>
    <property type="molecule type" value="Genomic_DNA"/>
</dbReference>
<reference evidence="5" key="4">
    <citation type="submission" date="2019-12" db="UniProtKB">
        <authorList>
            <consortium name="WormBaseParasite"/>
        </authorList>
    </citation>
    <scope>IDENTIFICATION</scope>
</reference>
<dbReference type="Proteomes" id="UP000006672">
    <property type="component" value="Unassembled WGS sequence"/>
</dbReference>
<protein>
    <submittedName>
        <fullName evidence="2 5">Bm3417</fullName>
    </submittedName>
</protein>
<accession>A0A0J9Y8K1</accession>